<comment type="caution">
    <text evidence="1">The sequence shown here is derived from an EMBL/GenBank/DDBJ whole genome shotgun (WGS) entry which is preliminary data.</text>
</comment>
<evidence type="ECO:0000313" key="2">
    <source>
        <dbReference type="Proteomes" id="UP000198287"/>
    </source>
</evidence>
<name>A0A226D3A3_FOLCA</name>
<dbReference type="Proteomes" id="UP000198287">
    <property type="component" value="Unassembled WGS sequence"/>
</dbReference>
<accession>A0A226D3A3</accession>
<reference evidence="1 2" key="1">
    <citation type="submission" date="2015-12" db="EMBL/GenBank/DDBJ databases">
        <title>The genome of Folsomia candida.</title>
        <authorList>
            <person name="Faddeeva A."/>
            <person name="Derks M.F."/>
            <person name="Anvar Y."/>
            <person name="Smit S."/>
            <person name="Van Straalen N."/>
            <person name="Roelofs D."/>
        </authorList>
    </citation>
    <scope>NUCLEOTIDE SEQUENCE [LARGE SCALE GENOMIC DNA]</scope>
    <source>
        <strain evidence="1 2">VU population</strain>
        <tissue evidence="1">Whole body</tissue>
    </source>
</reference>
<protein>
    <submittedName>
        <fullName evidence="1">Uncharacterized protein</fullName>
    </submittedName>
</protein>
<sequence>MNDGQYGSNVNLFLLFDLGTSPSFKAGTTNTTLLSTITSRESRIWFLGYLWEFVPRKPIHPSGLTKKFNYTFLEIFVIPSDKATIPAPSVPLHNAMTPTMPPFGTKCQVFGFLQGPDFDLHRIGATVLKESRCQDIFQRIETKLKTPCFYTELEVLDPMGGGEVGINQPHFDARVRERKIWDNRRGNLVKVDQRYPIFCENWVNSTSEETYVFAGFSIHHIVQGSVRFFMFENNYALK</sequence>
<organism evidence="1 2">
    <name type="scientific">Folsomia candida</name>
    <name type="common">Springtail</name>
    <dbReference type="NCBI Taxonomy" id="158441"/>
    <lineage>
        <taxon>Eukaryota</taxon>
        <taxon>Metazoa</taxon>
        <taxon>Ecdysozoa</taxon>
        <taxon>Arthropoda</taxon>
        <taxon>Hexapoda</taxon>
        <taxon>Collembola</taxon>
        <taxon>Entomobryomorpha</taxon>
        <taxon>Isotomoidea</taxon>
        <taxon>Isotomidae</taxon>
        <taxon>Proisotominae</taxon>
        <taxon>Folsomia</taxon>
    </lineage>
</organism>
<gene>
    <name evidence="1" type="ORF">Fcan01_25960</name>
</gene>
<keyword evidence="2" id="KW-1185">Reference proteome</keyword>
<dbReference type="EMBL" id="LNIX01000039">
    <property type="protein sequence ID" value="OXA39354.1"/>
    <property type="molecule type" value="Genomic_DNA"/>
</dbReference>
<proteinExistence type="predicted"/>
<dbReference type="AlphaFoldDB" id="A0A226D3A3"/>
<evidence type="ECO:0000313" key="1">
    <source>
        <dbReference type="EMBL" id="OXA39354.1"/>
    </source>
</evidence>